<evidence type="ECO:0000313" key="1">
    <source>
        <dbReference type="EMBL" id="KAJ7205467.1"/>
    </source>
</evidence>
<dbReference type="EMBL" id="JARJCW010000043">
    <property type="protein sequence ID" value="KAJ7205467.1"/>
    <property type="molecule type" value="Genomic_DNA"/>
</dbReference>
<accession>A0AAD6YEG4</accession>
<reference evidence="1" key="1">
    <citation type="submission" date="2023-03" db="EMBL/GenBank/DDBJ databases">
        <title>Massive genome expansion in bonnet fungi (Mycena s.s.) driven by repeated elements and novel gene families across ecological guilds.</title>
        <authorList>
            <consortium name="Lawrence Berkeley National Laboratory"/>
            <person name="Harder C.B."/>
            <person name="Miyauchi S."/>
            <person name="Viragh M."/>
            <person name="Kuo A."/>
            <person name="Thoen E."/>
            <person name="Andreopoulos B."/>
            <person name="Lu D."/>
            <person name="Skrede I."/>
            <person name="Drula E."/>
            <person name="Henrissat B."/>
            <person name="Morin E."/>
            <person name="Kohler A."/>
            <person name="Barry K."/>
            <person name="LaButti K."/>
            <person name="Morin E."/>
            <person name="Salamov A."/>
            <person name="Lipzen A."/>
            <person name="Mereny Z."/>
            <person name="Hegedus B."/>
            <person name="Baldrian P."/>
            <person name="Stursova M."/>
            <person name="Weitz H."/>
            <person name="Taylor A."/>
            <person name="Grigoriev I.V."/>
            <person name="Nagy L.G."/>
            <person name="Martin F."/>
            <person name="Kauserud H."/>
        </authorList>
    </citation>
    <scope>NUCLEOTIDE SEQUENCE</scope>
    <source>
        <strain evidence="1">9144</strain>
    </source>
</reference>
<dbReference type="AlphaFoldDB" id="A0AAD6YEG4"/>
<dbReference type="Proteomes" id="UP001219525">
    <property type="component" value="Unassembled WGS sequence"/>
</dbReference>
<sequence>MSRRLDRPVKANRLAFDTASPVYTRRPRKGLNAVIVSERAVRLHPQRFSIPRTVNNKSIYGISHITANGNAAGRQLQPACVPGPPISWRSAAYQPVPSCRSQWPESKSSLYGGQPCPTDMLHIANAIGAITRAQKTHCARSKDLLRPRETRPYPQRRPIVDLVLQQPLVPVISLQNASLQSIPTDLVRQAGRQAVQSRNFTVGQRRGTQSCQILLASMLRHLFHPEPYTVHLVAMWRKVGQKAEQGAAGENEPF</sequence>
<name>A0AAD6YEG4_9AGAR</name>
<comment type="caution">
    <text evidence="1">The sequence shown here is derived from an EMBL/GenBank/DDBJ whole genome shotgun (WGS) entry which is preliminary data.</text>
</comment>
<proteinExistence type="predicted"/>
<keyword evidence="2" id="KW-1185">Reference proteome</keyword>
<protein>
    <submittedName>
        <fullName evidence="1">Uncharacterized protein</fullName>
    </submittedName>
</protein>
<gene>
    <name evidence="1" type="ORF">GGX14DRAFT_397606</name>
</gene>
<evidence type="ECO:0000313" key="2">
    <source>
        <dbReference type="Proteomes" id="UP001219525"/>
    </source>
</evidence>
<organism evidence="1 2">
    <name type="scientific">Mycena pura</name>
    <dbReference type="NCBI Taxonomy" id="153505"/>
    <lineage>
        <taxon>Eukaryota</taxon>
        <taxon>Fungi</taxon>
        <taxon>Dikarya</taxon>
        <taxon>Basidiomycota</taxon>
        <taxon>Agaricomycotina</taxon>
        <taxon>Agaricomycetes</taxon>
        <taxon>Agaricomycetidae</taxon>
        <taxon>Agaricales</taxon>
        <taxon>Marasmiineae</taxon>
        <taxon>Mycenaceae</taxon>
        <taxon>Mycena</taxon>
    </lineage>
</organism>